<protein>
    <submittedName>
        <fullName evidence="2">Uncharacterized protein</fullName>
    </submittedName>
</protein>
<dbReference type="Proteomes" id="UP000294360">
    <property type="component" value="Chromosome"/>
</dbReference>
<gene>
    <name evidence="2" type="ORF">MTUNDRAET4_1178</name>
</gene>
<sequence length="150" mass="16257">MLRSLLFVFLIVMASAAHAERLQKCPVDKANQADVAEAVTAAPSCAQSYEVMNVCRSNSSSDVALANIVVQKCEQVFASTLEPPALKVYEAARESCTRRFRHQDGTVSLSYAATCEAGVAVVFAHRADLAAMKPRRDPRKPPYGDLSPVQ</sequence>
<feature type="signal peptide" evidence="1">
    <location>
        <begin position="1"/>
        <end position="19"/>
    </location>
</feature>
<dbReference type="AlphaFoldDB" id="A0A4U8Z030"/>
<feature type="chain" id="PRO_5020938316" evidence="1">
    <location>
        <begin position="20"/>
        <end position="150"/>
    </location>
</feature>
<name>A0A4U8Z030_METTU</name>
<dbReference type="KEGG" id="mtun:MTUNDRAET4_1178"/>
<dbReference type="OrthoDB" id="8446306at2"/>
<evidence type="ECO:0000313" key="2">
    <source>
        <dbReference type="EMBL" id="VFU08071.1"/>
    </source>
</evidence>
<proteinExistence type="predicted"/>
<organism evidence="2 3">
    <name type="scientific">Methylocella tundrae</name>
    <dbReference type="NCBI Taxonomy" id="227605"/>
    <lineage>
        <taxon>Bacteria</taxon>
        <taxon>Pseudomonadati</taxon>
        <taxon>Pseudomonadota</taxon>
        <taxon>Alphaproteobacteria</taxon>
        <taxon>Hyphomicrobiales</taxon>
        <taxon>Beijerinckiaceae</taxon>
        <taxon>Methylocella</taxon>
    </lineage>
</organism>
<reference evidence="2 3" key="1">
    <citation type="submission" date="2019-03" db="EMBL/GenBank/DDBJ databases">
        <authorList>
            <person name="Kox A.R. M."/>
        </authorList>
    </citation>
    <scope>NUCLEOTIDE SEQUENCE [LARGE SCALE GENOMIC DNA]</scope>
    <source>
        <strain evidence="2">MTUNDRAET4 annotated genome</strain>
    </source>
</reference>
<evidence type="ECO:0000256" key="1">
    <source>
        <dbReference type="SAM" id="SignalP"/>
    </source>
</evidence>
<accession>A0A4U8Z030</accession>
<evidence type="ECO:0000313" key="3">
    <source>
        <dbReference type="Proteomes" id="UP000294360"/>
    </source>
</evidence>
<keyword evidence="1" id="KW-0732">Signal</keyword>
<dbReference type="EMBL" id="LR536450">
    <property type="protein sequence ID" value="VFU08071.1"/>
    <property type="molecule type" value="Genomic_DNA"/>
</dbReference>
<dbReference type="RefSeq" id="WP_134487905.1">
    <property type="nucleotide sequence ID" value="NZ_CP139089.1"/>
</dbReference>